<keyword evidence="2 6" id="KW-0819">tRNA processing</keyword>
<dbReference type="Pfam" id="PF01171">
    <property type="entry name" value="ATP_bind_3"/>
    <property type="match status" value="1"/>
</dbReference>
<reference evidence="8 9" key="1">
    <citation type="submission" date="2014-08" db="EMBL/GenBank/DDBJ databases">
        <authorList>
            <person name="Chen Y.-H."/>
        </authorList>
    </citation>
    <scope>NUCLEOTIDE SEQUENCE [LARGE SCALE GENOMIC DNA]</scope>
</reference>
<dbReference type="InterPro" id="IPR014729">
    <property type="entry name" value="Rossmann-like_a/b/a_fold"/>
</dbReference>
<accession>A0A0T7FJ30</accession>
<comment type="function">
    <text evidence="6">Ligates lysine onto the cytidine present at position 34 of the AUA codon-specific tRNA(Ile) that contains the anticodon CAU, in an ATP-dependent manner. Cytidine is converted to lysidine, thus changing the amino acid specificity of the tRNA from methionine to isoleucine.</text>
</comment>
<dbReference type="HAMAP" id="MF_01161">
    <property type="entry name" value="tRNA_Ile_lys_synt"/>
    <property type="match status" value="1"/>
</dbReference>
<dbReference type="PANTHER" id="PTHR43033">
    <property type="entry name" value="TRNA(ILE)-LYSIDINE SYNTHASE-RELATED"/>
    <property type="match status" value="1"/>
</dbReference>
<evidence type="ECO:0000256" key="3">
    <source>
        <dbReference type="ARBA" id="ARBA00022741"/>
    </source>
</evidence>
<keyword evidence="4 6" id="KW-0067">ATP-binding</keyword>
<keyword evidence="6" id="KW-0963">Cytoplasm</keyword>
<comment type="catalytic activity">
    <reaction evidence="5 6">
        <text>cytidine(34) in tRNA(Ile2) + L-lysine + ATP = lysidine(34) in tRNA(Ile2) + AMP + diphosphate + H(+)</text>
        <dbReference type="Rhea" id="RHEA:43744"/>
        <dbReference type="Rhea" id="RHEA-COMP:10625"/>
        <dbReference type="Rhea" id="RHEA-COMP:10670"/>
        <dbReference type="ChEBI" id="CHEBI:15378"/>
        <dbReference type="ChEBI" id="CHEBI:30616"/>
        <dbReference type="ChEBI" id="CHEBI:32551"/>
        <dbReference type="ChEBI" id="CHEBI:33019"/>
        <dbReference type="ChEBI" id="CHEBI:82748"/>
        <dbReference type="ChEBI" id="CHEBI:83665"/>
        <dbReference type="ChEBI" id="CHEBI:456215"/>
        <dbReference type="EC" id="6.3.4.19"/>
    </reaction>
</comment>
<dbReference type="Gene3D" id="3.40.50.620">
    <property type="entry name" value="HUPs"/>
    <property type="match status" value="1"/>
</dbReference>
<keyword evidence="1 6" id="KW-0436">Ligase</keyword>
<evidence type="ECO:0000313" key="8">
    <source>
        <dbReference type="EMBL" id="CDZ35035.1"/>
    </source>
</evidence>
<organism evidence="8 9">
    <name type="scientific">Neorhizobium galegae bv. officinalis</name>
    <dbReference type="NCBI Taxonomy" id="323656"/>
    <lineage>
        <taxon>Bacteria</taxon>
        <taxon>Pseudomonadati</taxon>
        <taxon>Pseudomonadota</taxon>
        <taxon>Alphaproteobacteria</taxon>
        <taxon>Hyphomicrobiales</taxon>
        <taxon>Rhizobiaceae</taxon>
        <taxon>Rhizobium/Agrobacterium group</taxon>
        <taxon>Neorhizobium</taxon>
    </lineage>
</organism>
<dbReference type="GO" id="GO:0005524">
    <property type="term" value="F:ATP binding"/>
    <property type="evidence" value="ECO:0007669"/>
    <property type="project" value="UniProtKB-UniRule"/>
</dbReference>
<protein>
    <recommendedName>
        <fullName evidence="6">tRNA(Ile)-lysidine synthase</fullName>
        <ecNumber evidence="6">6.3.4.19</ecNumber>
    </recommendedName>
    <alternativeName>
        <fullName evidence="6">tRNA(Ile)-2-lysyl-cytidine synthase</fullName>
    </alternativeName>
    <alternativeName>
        <fullName evidence="6">tRNA(Ile)-lysidine synthetase</fullName>
    </alternativeName>
</protein>
<dbReference type="CDD" id="cd01992">
    <property type="entry name" value="TilS_N"/>
    <property type="match status" value="1"/>
</dbReference>
<dbReference type="InterPro" id="IPR012795">
    <property type="entry name" value="tRNA_Ile_lys_synt_N"/>
</dbReference>
<feature type="binding site" evidence="6">
    <location>
        <begin position="32"/>
        <end position="37"/>
    </location>
    <ligand>
        <name>ATP</name>
        <dbReference type="ChEBI" id="CHEBI:30616"/>
    </ligand>
</feature>
<evidence type="ECO:0000256" key="2">
    <source>
        <dbReference type="ARBA" id="ARBA00022694"/>
    </source>
</evidence>
<dbReference type="InterPro" id="IPR012094">
    <property type="entry name" value="tRNA_Ile_lys_synt"/>
</dbReference>
<evidence type="ECO:0000256" key="5">
    <source>
        <dbReference type="ARBA" id="ARBA00048539"/>
    </source>
</evidence>
<dbReference type="PANTHER" id="PTHR43033:SF1">
    <property type="entry name" value="TRNA(ILE)-LYSIDINE SYNTHASE-RELATED"/>
    <property type="match status" value="1"/>
</dbReference>
<dbReference type="InterPro" id="IPR011063">
    <property type="entry name" value="TilS/TtcA_N"/>
</dbReference>
<dbReference type="GO" id="GO:0032267">
    <property type="term" value="F:tRNA(Ile)-lysidine synthase activity"/>
    <property type="evidence" value="ECO:0007669"/>
    <property type="project" value="UniProtKB-EC"/>
</dbReference>
<dbReference type="GO" id="GO:0006400">
    <property type="term" value="P:tRNA modification"/>
    <property type="evidence" value="ECO:0007669"/>
    <property type="project" value="UniProtKB-UniRule"/>
</dbReference>
<evidence type="ECO:0000313" key="9">
    <source>
        <dbReference type="Proteomes" id="UP000046176"/>
    </source>
</evidence>
<keyword evidence="3 6" id="KW-0547">Nucleotide-binding</keyword>
<name>A0A0T7FJ30_NEOGA</name>
<evidence type="ECO:0000256" key="4">
    <source>
        <dbReference type="ARBA" id="ARBA00022840"/>
    </source>
</evidence>
<evidence type="ECO:0000256" key="6">
    <source>
        <dbReference type="HAMAP-Rule" id="MF_01161"/>
    </source>
</evidence>
<evidence type="ECO:0000259" key="7">
    <source>
        <dbReference type="Pfam" id="PF01171"/>
    </source>
</evidence>
<comment type="subcellular location">
    <subcellularLocation>
        <location evidence="6">Cytoplasm</location>
    </subcellularLocation>
</comment>
<dbReference type="AlphaFoldDB" id="A0A0T7FJ30"/>
<dbReference type="GO" id="GO:0005737">
    <property type="term" value="C:cytoplasm"/>
    <property type="evidence" value="ECO:0007669"/>
    <property type="project" value="UniProtKB-SubCell"/>
</dbReference>
<gene>
    <name evidence="6" type="primary">tilS</name>
    <name evidence="8" type="ORF">NGAL_HAMBI1145_26380</name>
</gene>
<dbReference type="RefSeq" id="WP_046666772.1">
    <property type="nucleotide sequence ID" value="NZ_CCRH01000006.1"/>
</dbReference>
<sequence length="453" mass="48968">MTAGPKILSPEQAAERLIADLARPARLLVAISGGSDSCGLLVALSKTNLPGSGLSLFAATIDHGLRTGSADEAHAVAALCGGLGIPHFIRRWEGEKPRTGISAAAREARYRLLVEVADEIDATAIVTGHTLDDQAETIAMRAARGEGDENSGLAGMAQAVLLDRRRWLLRPFLETRRSDIRDFLTGEGQGWIDDPSNLDPHYERVRVRGQLAQKDRFDVAAQAMAAARRTALSDEAARLVREHVTIRQGVLAHLAPAGLQGGEASRRHALSFLAAVLGGRAHALGSESMDRVMAFLNGGQPGRITAGRVIFDRRRDGLYLVRENRGILPLHLPAGNTAIWDGRYRITNTGPHEIIVGPTAPDRDEALALFPGVPPAIAVRAVAAMPFIETNAPLSAEDRENKGMAERSIVRPVLAPFDRFLPQFELRFGIELAVLLGCDGFPRLPVKDSWRKR</sequence>
<dbReference type="OrthoDB" id="9807403at2"/>
<proteinExistence type="inferred from homology"/>
<dbReference type="SUPFAM" id="SSF52402">
    <property type="entry name" value="Adenine nucleotide alpha hydrolases-like"/>
    <property type="match status" value="1"/>
</dbReference>
<feature type="domain" description="tRNA(Ile)-lysidine/2-thiocytidine synthase N-terminal" evidence="7">
    <location>
        <begin position="27"/>
        <end position="209"/>
    </location>
</feature>
<dbReference type="Proteomes" id="UP000046176">
    <property type="component" value="Unassembled WGS sequence"/>
</dbReference>
<evidence type="ECO:0000256" key="1">
    <source>
        <dbReference type="ARBA" id="ARBA00022598"/>
    </source>
</evidence>
<dbReference type="EC" id="6.3.4.19" evidence="6"/>
<dbReference type="EMBL" id="CCRH01000006">
    <property type="protein sequence ID" value="CDZ35035.1"/>
    <property type="molecule type" value="Genomic_DNA"/>
</dbReference>
<comment type="similarity">
    <text evidence="6">Belongs to the tRNA(Ile)-lysidine synthase family.</text>
</comment>
<dbReference type="NCBIfam" id="TIGR02432">
    <property type="entry name" value="lysidine_TilS_N"/>
    <property type="match status" value="1"/>
</dbReference>
<comment type="domain">
    <text evidence="6">The N-terminal region contains the highly conserved SGGXDS motif, predicted to be a P-loop motif involved in ATP binding.</text>
</comment>